<keyword evidence="1 3" id="KW-0378">Hydrolase</keyword>
<dbReference type="InterPro" id="IPR002925">
    <property type="entry name" value="Dienelactn_hydro"/>
</dbReference>
<organism evidence="3">
    <name type="scientific">uncultured marine group II/III euryarchaeote KM3_157_F12</name>
    <dbReference type="NCBI Taxonomy" id="1457905"/>
    <lineage>
        <taxon>Archaea</taxon>
        <taxon>Methanobacteriati</taxon>
        <taxon>Methanobacteriota</taxon>
        <taxon>environmental samples</taxon>
    </lineage>
</organism>
<dbReference type="EMBL" id="KF900653">
    <property type="protein sequence ID" value="AIF02527.1"/>
    <property type="molecule type" value="Genomic_DNA"/>
</dbReference>
<dbReference type="Pfam" id="PF01738">
    <property type="entry name" value="DLH"/>
    <property type="match status" value="1"/>
</dbReference>
<dbReference type="SUPFAM" id="SSF53474">
    <property type="entry name" value="alpha/beta-Hydrolases"/>
    <property type="match status" value="1"/>
</dbReference>
<dbReference type="AlphaFoldDB" id="A0A075GKY0"/>
<feature type="domain" description="Dienelactone hydrolase" evidence="2">
    <location>
        <begin position="54"/>
        <end position="232"/>
    </location>
</feature>
<dbReference type="InterPro" id="IPR029058">
    <property type="entry name" value="AB_hydrolase_fold"/>
</dbReference>
<dbReference type="Gene3D" id="3.40.50.1820">
    <property type="entry name" value="alpha/beta hydrolase"/>
    <property type="match status" value="1"/>
</dbReference>
<reference evidence="3" key="1">
    <citation type="journal article" date="2014" name="Genome Biol. Evol.">
        <title>Pangenome evidence for extensive interdomain horizontal transfer affecting lineage core and shell genes in uncultured planktonic thaumarchaeota and euryarchaeota.</title>
        <authorList>
            <person name="Deschamps P."/>
            <person name="Zivanovic Y."/>
            <person name="Moreira D."/>
            <person name="Rodriguez-Valera F."/>
            <person name="Lopez-Garcia P."/>
        </authorList>
    </citation>
    <scope>NUCLEOTIDE SEQUENCE</scope>
</reference>
<dbReference type="InterPro" id="IPR050261">
    <property type="entry name" value="FrsA_esterase"/>
</dbReference>
<evidence type="ECO:0000256" key="1">
    <source>
        <dbReference type="ARBA" id="ARBA00022801"/>
    </source>
</evidence>
<dbReference type="GO" id="GO:0016788">
    <property type="term" value="F:hydrolase activity, acting on ester bonds"/>
    <property type="evidence" value="ECO:0007669"/>
    <property type="project" value="UniProtKB-ARBA"/>
</dbReference>
<evidence type="ECO:0000259" key="2">
    <source>
        <dbReference type="Pfam" id="PF01738"/>
    </source>
</evidence>
<evidence type="ECO:0000313" key="3">
    <source>
        <dbReference type="EMBL" id="AIF02527.1"/>
    </source>
</evidence>
<protein>
    <submittedName>
        <fullName evidence="3">Alpha/beta hydrolase fold containing protein</fullName>
    </submittedName>
</protein>
<name>A0A075GKY0_9EURY</name>
<sequence>MDGYSDLSDGRTGRIDYMSASPFEIHHILCKLDSTPKHPMFGWLLMPDEGDSGTVPCVVAIHGSRGWRPHHEEHISNWLEAGIAVFRVHCFDSRQVNEIVEDQMMVTHAMMLCDAFGALKLLSTHPLIDPERIAVTGWSLGGTVALYSAWSPIAEALAPDGERFSAHLPFYPAAHMRPEEQRWSDSPIQVLHGEDDDYTPLELVVGLADEANANIEVKSYPKAHHAFDSQEEMTWLPNAISLDSRTIRIDLDGDMWAEVTPGQVTLLNGPLQRLASLQFASIGAHVGGEPEARALSQVDSTEFLRGTLGI</sequence>
<dbReference type="PANTHER" id="PTHR22946:SF9">
    <property type="entry name" value="POLYKETIDE TRANSFERASE AF380"/>
    <property type="match status" value="1"/>
</dbReference>
<accession>A0A075GKY0</accession>
<proteinExistence type="predicted"/>
<dbReference type="PANTHER" id="PTHR22946">
    <property type="entry name" value="DIENELACTONE HYDROLASE DOMAIN-CONTAINING PROTEIN-RELATED"/>
    <property type="match status" value="1"/>
</dbReference>